<dbReference type="InterPro" id="IPR016024">
    <property type="entry name" value="ARM-type_fold"/>
</dbReference>
<dbReference type="AlphaFoldDB" id="A0A4E0QX10"/>
<gene>
    <name evidence="2" type="ORF">D915_010347</name>
</gene>
<sequence length="121" mass="13319">MSDVNLGRQEQPVSGTRFPASVPEFVHKQKASKLTPMNAKLAITDDALKDLGYQCCVAFDLENKQVKLAAVLELTNYLVHDPNTVTDAMLLQAMRMVEAELFRTLDPPSNPSGAEFGPEEI</sequence>
<evidence type="ECO:0000313" key="3">
    <source>
        <dbReference type="Proteomes" id="UP000230066"/>
    </source>
</evidence>
<comment type="similarity">
    <text evidence="1">Belongs to the phosphatase 2A regulatory subunit B56 family.</text>
</comment>
<protein>
    <submittedName>
        <fullName evidence="2">Protein phosphatase 2 (Formerly 2A) regulatory subunit B</fullName>
    </submittedName>
</protein>
<evidence type="ECO:0000313" key="2">
    <source>
        <dbReference type="EMBL" id="THD19014.1"/>
    </source>
</evidence>
<name>A0A4E0QX10_FASHE</name>
<comment type="caution">
    <text evidence="2">The sequence shown here is derived from an EMBL/GenBank/DDBJ whole genome shotgun (WGS) entry which is preliminary data.</text>
</comment>
<dbReference type="GO" id="GO:0000159">
    <property type="term" value="C:protein phosphatase type 2A complex"/>
    <property type="evidence" value="ECO:0007669"/>
    <property type="project" value="InterPro"/>
</dbReference>
<keyword evidence="3" id="KW-1185">Reference proteome</keyword>
<dbReference type="InterPro" id="IPR011989">
    <property type="entry name" value="ARM-like"/>
</dbReference>
<dbReference type="InterPro" id="IPR002554">
    <property type="entry name" value="PP2A_B56"/>
</dbReference>
<dbReference type="Gene3D" id="1.25.10.10">
    <property type="entry name" value="Leucine-rich Repeat Variant"/>
    <property type="match status" value="1"/>
</dbReference>
<reference evidence="2" key="1">
    <citation type="submission" date="2019-03" db="EMBL/GenBank/DDBJ databases">
        <title>Improved annotation for the trematode Fasciola hepatica.</title>
        <authorList>
            <person name="Choi Y.-J."/>
            <person name="Martin J."/>
            <person name="Mitreva M."/>
        </authorList>
    </citation>
    <scope>NUCLEOTIDE SEQUENCE [LARGE SCALE GENOMIC DNA]</scope>
</reference>
<dbReference type="GO" id="GO:0007165">
    <property type="term" value="P:signal transduction"/>
    <property type="evidence" value="ECO:0007669"/>
    <property type="project" value="InterPro"/>
</dbReference>
<dbReference type="GO" id="GO:0019888">
    <property type="term" value="F:protein phosphatase regulator activity"/>
    <property type="evidence" value="ECO:0007669"/>
    <property type="project" value="InterPro"/>
</dbReference>
<dbReference type="EMBL" id="JXXN02007664">
    <property type="protein sequence ID" value="THD19014.1"/>
    <property type="molecule type" value="Genomic_DNA"/>
</dbReference>
<dbReference type="Proteomes" id="UP000230066">
    <property type="component" value="Unassembled WGS sequence"/>
</dbReference>
<evidence type="ECO:0000256" key="1">
    <source>
        <dbReference type="ARBA" id="ARBA00009745"/>
    </source>
</evidence>
<organism evidence="2 3">
    <name type="scientific">Fasciola hepatica</name>
    <name type="common">Liver fluke</name>
    <dbReference type="NCBI Taxonomy" id="6192"/>
    <lineage>
        <taxon>Eukaryota</taxon>
        <taxon>Metazoa</taxon>
        <taxon>Spiralia</taxon>
        <taxon>Lophotrochozoa</taxon>
        <taxon>Platyhelminthes</taxon>
        <taxon>Trematoda</taxon>
        <taxon>Digenea</taxon>
        <taxon>Plagiorchiida</taxon>
        <taxon>Echinostomata</taxon>
        <taxon>Echinostomatoidea</taxon>
        <taxon>Fasciolidae</taxon>
        <taxon>Fasciola</taxon>
    </lineage>
</organism>
<proteinExistence type="inferred from homology"/>
<dbReference type="Pfam" id="PF01603">
    <property type="entry name" value="B56"/>
    <property type="match status" value="1"/>
</dbReference>
<dbReference type="SUPFAM" id="SSF48371">
    <property type="entry name" value="ARM repeat"/>
    <property type="match status" value="1"/>
</dbReference>
<accession>A0A4E0QX10</accession>